<reference evidence="1 2" key="1">
    <citation type="submission" date="2021-07" db="EMBL/GenBank/DDBJ databases">
        <title>Novel Helicobacter sp. Isolated from a dog.</title>
        <authorList>
            <person name="Rimbara E."/>
            <person name="Suzuki M."/>
        </authorList>
    </citation>
    <scope>NUCLEOTIDE SEQUENCE [LARGE SCALE GENOMIC DNA]</scope>
    <source>
        <strain evidence="2">NHP19-003</strain>
    </source>
</reference>
<proteinExistence type="predicted"/>
<gene>
    <name evidence="1" type="ORF">NHP190003_06610</name>
</gene>
<protein>
    <submittedName>
        <fullName evidence="1">Uncharacterized protein</fullName>
    </submittedName>
</protein>
<dbReference type="Proteomes" id="UP000826775">
    <property type="component" value="Chromosome"/>
</dbReference>
<organism evidence="1 2">
    <name type="scientific">Helicobacter gastrocanis</name>
    <dbReference type="NCBI Taxonomy" id="2849641"/>
    <lineage>
        <taxon>Bacteria</taxon>
        <taxon>Pseudomonadati</taxon>
        <taxon>Campylobacterota</taxon>
        <taxon>Epsilonproteobacteria</taxon>
        <taxon>Campylobacterales</taxon>
        <taxon>Helicobacteraceae</taxon>
        <taxon>Helicobacter</taxon>
    </lineage>
</organism>
<keyword evidence="2" id="KW-1185">Reference proteome</keyword>
<evidence type="ECO:0000313" key="1">
    <source>
        <dbReference type="EMBL" id="BCZ17379.1"/>
    </source>
</evidence>
<dbReference type="EMBL" id="AP024814">
    <property type="protein sequence ID" value="BCZ17379.1"/>
    <property type="molecule type" value="Genomic_DNA"/>
</dbReference>
<name>A0ABM7S9X3_9HELI</name>
<evidence type="ECO:0000313" key="2">
    <source>
        <dbReference type="Proteomes" id="UP000826775"/>
    </source>
</evidence>
<accession>A0ABM7S9X3</accession>
<sequence length="338" mass="39746">MGVFSFCRGVIYDGMRSLFFSDVFICFNLDHEVLLGRIERLRWRKTREIINKVYPVKNSMIPIKALKDTRDYVNIYPFSYMCGMAKSVDQGMCRKSELEQHIPQGMRKKDLIILEVDDYCFYIPKQSLEQDRKIFNLTMQKIDYIFSPFLLMYSFIKPMLEDGVVVYALLEHARLHVMVSNRGDICYSKFYPLETVKTDFEVQTQEDNEDYKHEEQLLQSFLKSIETNLMQMDFSSPEKPIIEEKPVEDPKALVDSILHVPDIAKHLQECIQTCYSNPVYNIVDFVEKIYLLHTYGVSKQLIDMLQDEMMLNVLHTPVSLLEQMGVLAKKELYNEVQL</sequence>